<dbReference type="Proteomes" id="UP000663879">
    <property type="component" value="Unassembled WGS sequence"/>
</dbReference>
<dbReference type="OrthoDB" id="2367476at2759"/>
<evidence type="ECO:0000313" key="1">
    <source>
        <dbReference type="EMBL" id="CAF0765381.1"/>
    </source>
</evidence>
<dbReference type="AlphaFoldDB" id="A0A813QBZ5"/>
<proteinExistence type="predicted"/>
<evidence type="ECO:0000313" key="2">
    <source>
        <dbReference type="Proteomes" id="UP000663879"/>
    </source>
</evidence>
<gene>
    <name evidence="1" type="ORF">OXX778_LOCUS4661</name>
</gene>
<name>A0A813QBZ5_9BILA</name>
<sequence>MVEISYTIQIKKHPGLNFNSDQYLASQIKNYIQQYDNQFYGPFATLCQSSGFGKTRACEALVNDNFYVVYCCLRKKSSSGFPPRSPAADFIQSNDSKEIMIRKFICYLNLFIENVQNASNENVPCNEFYREYFPNDQYLLELLDKKLEDTTNDSELGVYEGNNPLLFIFDEKSSLLEEKINGTNSYFILRKVLSKLAGNVFVLFLDLFMNLSEYYPKKEADRSGRICSLEKTLFEPIYLLPNWDLFVDYDLIKSMKETVTFENICRFGRVLWGSLMHTKLISDGKCKNVSDTNIYDFAISKLLGGRPWSSIVLDDNECIAASSCRIGTIKSKSTSTSQDLVAKNMAICTYVNTQNDIFEIEYSSEPVLAVASAYLINSFGYEKVMDSLVRSVESSIISLGDRGEIIYLLLNWDLFVDYDLTFENICRFCRVLWGSLMHTKLFSDGKCKNMSDDYIYNLAISKLLGGRPWSSIILDDKACLAASNCRIGTIKSKSTSTSQDLVAKNMAICTYVNTQNDIFEIEYSSEPVLAVSSAYLINSWGYEKVMVSFVKALNHLF</sequence>
<protein>
    <submittedName>
        <fullName evidence="1">Uncharacterized protein</fullName>
    </submittedName>
</protein>
<reference evidence="1" key="1">
    <citation type="submission" date="2021-02" db="EMBL/GenBank/DDBJ databases">
        <authorList>
            <person name="Nowell W R."/>
        </authorList>
    </citation>
    <scope>NUCLEOTIDE SEQUENCE</scope>
    <source>
        <strain evidence="1">Ploen Becks lab</strain>
    </source>
</reference>
<dbReference type="PANTHER" id="PTHR33266">
    <property type="entry name" value="CHROMOSOME 15, WHOLE GENOME SHOTGUN SEQUENCE"/>
    <property type="match status" value="1"/>
</dbReference>
<organism evidence="1 2">
    <name type="scientific">Brachionus calyciflorus</name>
    <dbReference type="NCBI Taxonomy" id="104777"/>
    <lineage>
        <taxon>Eukaryota</taxon>
        <taxon>Metazoa</taxon>
        <taxon>Spiralia</taxon>
        <taxon>Gnathifera</taxon>
        <taxon>Rotifera</taxon>
        <taxon>Eurotatoria</taxon>
        <taxon>Monogononta</taxon>
        <taxon>Pseudotrocha</taxon>
        <taxon>Ploima</taxon>
        <taxon>Brachionidae</taxon>
        <taxon>Brachionus</taxon>
    </lineage>
</organism>
<dbReference type="EMBL" id="CAJNOC010000470">
    <property type="protein sequence ID" value="CAF0765381.1"/>
    <property type="molecule type" value="Genomic_DNA"/>
</dbReference>
<keyword evidence="2" id="KW-1185">Reference proteome</keyword>
<comment type="caution">
    <text evidence="1">The sequence shown here is derived from an EMBL/GenBank/DDBJ whole genome shotgun (WGS) entry which is preliminary data.</text>
</comment>
<accession>A0A813QBZ5</accession>
<dbReference type="PANTHER" id="PTHR33266:SF1">
    <property type="entry name" value="F-BOX DOMAIN-CONTAINING PROTEIN"/>
    <property type="match status" value="1"/>
</dbReference>